<sequence length="146" mass="16700">MLQMCGKHIECSIKWCYSQGGLEQFQHWIYAGKAPKPGSIQAIIPLIIYRYLWMERNNSNYSEVKMKARREIKRTEHLVKTSGNSGLLLQIKLKYTKAPSVVYWQKPIVGAVKMNADTCLKRTTNLAAGGGVIRDREGKLLFGFYE</sequence>
<comment type="caution">
    <text evidence="1">The sequence shown here is derived from an EMBL/GenBank/DDBJ whole genome shotgun (WGS) entry which is preliminary data.</text>
</comment>
<evidence type="ECO:0000313" key="2">
    <source>
        <dbReference type="Proteomes" id="UP001604277"/>
    </source>
</evidence>
<dbReference type="EMBL" id="JBFOLJ010000011">
    <property type="protein sequence ID" value="KAL2494568.1"/>
    <property type="molecule type" value="Genomic_DNA"/>
</dbReference>
<organism evidence="1 2">
    <name type="scientific">Forsythia ovata</name>
    <dbReference type="NCBI Taxonomy" id="205694"/>
    <lineage>
        <taxon>Eukaryota</taxon>
        <taxon>Viridiplantae</taxon>
        <taxon>Streptophyta</taxon>
        <taxon>Embryophyta</taxon>
        <taxon>Tracheophyta</taxon>
        <taxon>Spermatophyta</taxon>
        <taxon>Magnoliopsida</taxon>
        <taxon>eudicotyledons</taxon>
        <taxon>Gunneridae</taxon>
        <taxon>Pentapetalae</taxon>
        <taxon>asterids</taxon>
        <taxon>lamiids</taxon>
        <taxon>Lamiales</taxon>
        <taxon>Oleaceae</taxon>
        <taxon>Forsythieae</taxon>
        <taxon>Forsythia</taxon>
    </lineage>
</organism>
<protein>
    <submittedName>
        <fullName evidence="1">Uncharacterized protein</fullName>
    </submittedName>
</protein>
<name>A0ABD1S1H2_9LAMI</name>
<dbReference type="AlphaFoldDB" id="A0ABD1S1H2"/>
<accession>A0ABD1S1H2</accession>
<reference evidence="2" key="1">
    <citation type="submission" date="2024-07" db="EMBL/GenBank/DDBJ databases">
        <title>Two chromosome-level genome assemblies of Korean endemic species Abeliophyllum distichum and Forsythia ovata (Oleaceae).</title>
        <authorList>
            <person name="Jang H."/>
        </authorList>
    </citation>
    <scope>NUCLEOTIDE SEQUENCE [LARGE SCALE GENOMIC DNA]</scope>
</reference>
<proteinExistence type="predicted"/>
<keyword evidence="2" id="KW-1185">Reference proteome</keyword>
<gene>
    <name evidence="1" type="ORF">Fot_38325</name>
</gene>
<dbReference type="Proteomes" id="UP001604277">
    <property type="component" value="Unassembled WGS sequence"/>
</dbReference>
<evidence type="ECO:0000313" key="1">
    <source>
        <dbReference type="EMBL" id="KAL2494568.1"/>
    </source>
</evidence>